<organism evidence="11">
    <name type="scientific">Moorella thermoacetica Y72</name>
    <dbReference type="NCBI Taxonomy" id="1325331"/>
    <lineage>
        <taxon>Bacteria</taxon>
        <taxon>Bacillati</taxon>
        <taxon>Bacillota</taxon>
        <taxon>Clostridia</taxon>
        <taxon>Neomoorellales</taxon>
        <taxon>Neomoorellaceae</taxon>
        <taxon>Neomoorella</taxon>
    </lineage>
</organism>
<dbReference type="GO" id="GO:0005737">
    <property type="term" value="C:cytoplasm"/>
    <property type="evidence" value="ECO:0007669"/>
    <property type="project" value="UniProtKB-SubCell"/>
</dbReference>
<dbReference type="InterPro" id="IPR004559">
    <property type="entry name" value="HemW-like"/>
</dbReference>
<dbReference type="GO" id="GO:0006779">
    <property type="term" value="P:porphyrin-containing compound biosynthetic process"/>
    <property type="evidence" value="ECO:0007669"/>
    <property type="project" value="InterPro"/>
</dbReference>
<dbReference type="NCBIfam" id="TIGR00539">
    <property type="entry name" value="hemN_rel"/>
    <property type="match status" value="1"/>
</dbReference>
<evidence type="ECO:0000256" key="9">
    <source>
        <dbReference type="RuleBase" id="RU364116"/>
    </source>
</evidence>
<evidence type="ECO:0000256" key="6">
    <source>
        <dbReference type="ARBA" id="ARBA00023004"/>
    </source>
</evidence>
<dbReference type="EMBL" id="DF238840">
    <property type="protein sequence ID" value="GAF26311.1"/>
    <property type="molecule type" value="Genomic_DNA"/>
</dbReference>
<dbReference type="SFLD" id="SFLDF00288">
    <property type="entry name" value="HemN-like__clustered_with_nucl"/>
    <property type="match status" value="1"/>
</dbReference>
<comment type="function">
    <text evidence="9">Probably acts as a heme chaperone, transferring heme to an unknown acceptor. Binds one molecule of heme per monomer, possibly covalently. Binds 1 [4Fe-4S] cluster. The cluster is coordinated with 3 cysteines and an exchangeable S-adenosyl-L-methionine.</text>
</comment>
<dbReference type="SUPFAM" id="SSF102114">
    <property type="entry name" value="Radical SAM enzymes"/>
    <property type="match status" value="1"/>
</dbReference>
<dbReference type="GO" id="GO:0046872">
    <property type="term" value="F:metal ion binding"/>
    <property type="evidence" value="ECO:0007669"/>
    <property type="project" value="UniProtKB-UniRule"/>
</dbReference>
<comment type="similarity">
    <text evidence="1">Belongs to the anaerobic coproporphyrinogen-III oxidase family. HemW subfamily.</text>
</comment>
<protein>
    <recommendedName>
        <fullName evidence="2 9">Heme chaperone HemW</fullName>
    </recommendedName>
</protein>
<dbReference type="Pfam" id="PF04055">
    <property type="entry name" value="Radical_SAM"/>
    <property type="match status" value="1"/>
</dbReference>
<dbReference type="RefSeq" id="WP_051498648.1">
    <property type="nucleotide sequence ID" value="NZ_DF238840.1"/>
</dbReference>
<keyword evidence="8 9" id="KW-0143">Chaperone</keyword>
<evidence type="ECO:0000256" key="4">
    <source>
        <dbReference type="ARBA" id="ARBA00022691"/>
    </source>
</evidence>
<sequence>MGTMSQAGFVNKASHIYIHIPFCVRKCNYCDFISYPEQSPEVMAVYCRLLEEEMKLAAGTWQPGPAATVFLGGGTPTILPADLLERILVAVEGYFNRQPGAEVSVEANPGTITLEKLRVLRSAGVNRLSLGVQSFDDRLLKAMGRIHRRRDIYQAYHLARRAGFANINLDLIFGLPGQTLEDWQATLREALALQPEHLAAYSLQVEEDTPWGRLAAAGNLNLPGEELELAMYQEAREKLAAAGYQQYEISNFARPGYRCRHNVTYWLNHPYLGLGAAAASSWRGERWQNYKNLEQYGAALSAGRLPRAEIEVTTPRQQMAETMFMGLRLLAGVNLQAFRQRFGKDAREVYAGEMERLLRAGLIEVQGHHLKLTERGLPLANEVFAAFV</sequence>
<keyword evidence="9" id="KW-0963">Cytoplasm</keyword>
<evidence type="ECO:0000256" key="5">
    <source>
        <dbReference type="ARBA" id="ARBA00022723"/>
    </source>
</evidence>
<dbReference type="InterPro" id="IPR013785">
    <property type="entry name" value="Aldolase_TIM"/>
</dbReference>
<dbReference type="GO" id="GO:0004109">
    <property type="term" value="F:coproporphyrinogen oxidase activity"/>
    <property type="evidence" value="ECO:0007669"/>
    <property type="project" value="InterPro"/>
</dbReference>
<keyword evidence="7 9" id="KW-0411">Iron-sulfur</keyword>
<dbReference type="GO" id="GO:0051539">
    <property type="term" value="F:4 iron, 4 sulfur cluster binding"/>
    <property type="evidence" value="ECO:0007669"/>
    <property type="project" value="UniProtKB-UniRule"/>
</dbReference>
<dbReference type="PANTHER" id="PTHR13932:SF5">
    <property type="entry name" value="RADICAL S-ADENOSYL METHIONINE DOMAIN-CONTAINING PROTEIN 1, MITOCHONDRIAL"/>
    <property type="match status" value="1"/>
</dbReference>
<dbReference type="PROSITE" id="PS51918">
    <property type="entry name" value="RADICAL_SAM"/>
    <property type="match status" value="1"/>
</dbReference>
<evidence type="ECO:0000313" key="11">
    <source>
        <dbReference type="EMBL" id="GAF26311.1"/>
    </source>
</evidence>
<reference evidence="11" key="1">
    <citation type="journal article" date="2014" name="Gene">
        <title>Genome-guided analysis of transformation efficiency and carbon dioxide assimilation by Moorella thermoacetica Y72.</title>
        <authorList>
            <person name="Tsukahara K."/>
            <person name="Kita A."/>
            <person name="Nakashimada Y."/>
            <person name="Hoshino T."/>
            <person name="Murakami K."/>
        </authorList>
    </citation>
    <scope>NUCLEOTIDE SEQUENCE [LARGE SCALE GENOMIC DNA]</scope>
    <source>
        <strain evidence="11">Y72</strain>
    </source>
</reference>
<comment type="subcellular location">
    <subcellularLocation>
        <location evidence="9">Cytoplasm</location>
    </subcellularLocation>
</comment>
<dbReference type="SFLD" id="SFLDS00029">
    <property type="entry name" value="Radical_SAM"/>
    <property type="match status" value="1"/>
</dbReference>
<name>A0A0S6UB08_NEOTH</name>
<evidence type="ECO:0000256" key="7">
    <source>
        <dbReference type="ARBA" id="ARBA00023014"/>
    </source>
</evidence>
<gene>
    <name evidence="11" type="ORF">MTY_1650</name>
</gene>
<dbReference type="InterPro" id="IPR007197">
    <property type="entry name" value="rSAM"/>
</dbReference>
<dbReference type="InterPro" id="IPR006638">
    <property type="entry name" value="Elp3/MiaA/NifB-like_rSAM"/>
</dbReference>
<accession>A0A0S6UB08</accession>
<dbReference type="AlphaFoldDB" id="A0A0S6UB08"/>
<feature type="domain" description="Radical SAM core" evidence="10">
    <location>
        <begin position="8"/>
        <end position="245"/>
    </location>
</feature>
<proteinExistence type="inferred from homology"/>
<dbReference type="CDD" id="cd01335">
    <property type="entry name" value="Radical_SAM"/>
    <property type="match status" value="1"/>
</dbReference>
<dbReference type="PANTHER" id="PTHR13932">
    <property type="entry name" value="COPROPORPHYRINIGEN III OXIDASE"/>
    <property type="match status" value="1"/>
</dbReference>
<keyword evidence="3 9" id="KW-0349">Heme</keyword>
<keyword evidence="4 9" id="KW-0949">S-adenosyl-L-methionine</keyword>
<dbReference type="InterPro" id="IPR010723">
    <property type="entry name" value="HemN_C"/>
</dbReference>
<dbReference type="Proteomes" id="UP000063718">
    <property type="component" value="Unassembled WGS sequence"/>
</dbReference>
<dbReference type="Gene3D" id="3.20.20.70">
    <property type="entry name" value="Aldolase class I"/>
    <property type="match status" value="1"/>
</dbReference>
<evidence type="ECO:0000256" key="1">
    <source>
        <dbReference type="ARBA" id="ARBA00006100"/>
    </source>
</evidence>
<keyword evidence="5 9" id="KW-0479">Metal-binding</keyword>
<evidence type="ECO:0000256" key="2">
    <source>
        <dbReference type="ARBA" id="ARBA00017228"/>
    </source>
</evidence>
<dbReference type="SMART" id="SM00729">
    <property type="entry name" value="Elp3"/>
    <property type="match status" value="1"/>
</dbReference>
<dbReference type="InterPro" id="IPR058240">
    <property type="entry name" value="rSAM_sf"/>
</dbReference>
<evidence type="ECO:0000256" key="8">
    <source>
        <dbReference type="ARBA" id="ARBA00023186"/>
    </source>
</evidence>
<dbReference type="Pfam" id="PF06969">
    <property type="entry name" value="HemN_C"/>
    <property type="match status" value="1"/>
</dbReference>
<keyword evidence="9" id="KW-0004">4Fe-4S</keyword>
<evidence type="ECO:0000256" key="3">
    <source>
        <dbReference type="ARBA" id="ARBA00022617"/>
    </source>
</evidence>
<dbReference type="SFLD" id="SFLDF00562">
    <property type="entry name" value="HemN-like__clustered_with_heat"/>
    <property type="match status" value="1"/>
</dbReference>
<keyword evidence="6 9" id="KW-0408">Iron</keyword>
<evidence type="ECO:0000259" key="10">
    <source>
        <dbReference type="PROSITE" id="PS51918"/>
    </source>
</evidence>
<dbReference type="InterPro" id="IPR034505">
    <property type="entry name" value="Coproporphyrinogen-III_oxidase"/>
</dbReference>
<dbReference type="SFLD" id="SFLDG01065">
    <property type="entry name" value="anaerobic_coproporphyrinogen-I"/>
    <property type="match status" value="1"/>
</dbReference>